<dbReference type="GO" id="GO:0000271">
    <property type="term" value="P:polysaccharide biosynthetic process"/>
    <property type="evidence" value="ECO:0007669"/>
    <property type="project" value="InterPro"/>
</dbReference>
<dbReference type="InterPro" id="IPR036291">
    <property type="entry name" value="NAD(P)-bd_dom_sf"/>
</dbReference>
<feature type="domain" description="NodB homology" evidence="3">
    <location>
        <begin position="420"/>
        <end position="611"/>
    </location>
</feature>
<dbReference type="Proteomes" id="UP000800035">
    <property type="component" value="Unassembled WGS sequence"/>
</dbReference>
<dbReference type="PIRSF" id="PIRSF500136">
    <property type="entry name" value="UDP_ManNAc_DH"/>
    <property type="match status" value="1"/>
</dbReference>
<dbReference type="InterPro" id="IPR028359">
    <property type="entry name" value="UDP_ManNAc/GlcNAc_DH"/>
</dbReference>
<dbReference type="InterPro" id="IPR008927">
    <property type="entry name" value="6-PGluconate_DH-like_C_sf"/>
</dbReference>
<evidence type="ECO:0000256" key="2">
    <source>
        <dbReference type="SAM" id="MobiDB-lite"/>
    </source>
</evidence>
<dbReference type="NCBIfam" id="TIGR03026">
    <property type="entry name" value="NDP-sugDHase"/>
    <property type="match status" value="1"/>
</dbReference>
<dbReference type="EMBL" id="ML976979">
    <property type="protein sequence ID" value="KAF1962083.1"/>
    <property type="molecule type" value="Genomic_DNA"/>
</dbReference>
<dbReference type="PROSITE" id="PS51677">
    <property type="entry name" value="NODB"/>
    <property type="match status" value="1"/>
</dbReference>
<comment type="similarity">
    <text evidence="1">Belongs to the UDP-glucose/GDP-mannose dehydrogenase family.</text>
</comment>
<dbReference type="OrthoDB" id="5059218at2759"/>
<organism evidence="4 5">
    <name type="scientific">Byssothecium circinans</name>
    <dbReference type="NCBI Taxonomy" id="147558"/>
    <lineage>
        <taxon>Eukaryota</taxon>
        <taxon>Fungi</taxon>
        <taxon>Dikarya</taxon>
        <taxon>Ascomycota</taxon>
        <taxon>Pezizomycotina</taxon>
        <taxon>Dothideomycetes</taxon>
        <taxon>Pleosporomycetidae</taxon>
        <taxon>Pleosporales</taxon>
        <taxon>Massarineae</taxon>
        <taxon>Massarinaceae</taxon>
        <taxon>Byssothecium</taxon>
    </lineage>
</organism>
<keyword evidence="5" id="KW-1185">Reference proteome</keyword>
<dbReference type="Pfam" id="PF03721">
    <property type="entry name" value="UDPG_MGDP_dh_N"/>
    <property type="match status" value="1"/>
</dbReference>
<dbReference type="PANTHER" id="PTHR43491">
    <property type="entry name" value="UDP-N-ACETYL-D-MANNOSAMINE DEHYDROGENASE"/>
    <property type="match status" value="1"/>
</dbReference>
<evidence type="ECO:0000313" key="4">
    <source>
        <dbReference type="EMBL" id="KAF1962083.1"/>
    </source>
</evidence>
<dbReference type="InterPro" id="IPR001732">
    <property type="entry name" value="UDP-Glc/GDP-Man_DH_N"/>
</dbReference>
<proteinExistence type="inferred from homology"/>
<name>A0A6A5UA79_9PLEO</name>
<accession>A0A6A5UA79</accession>
<evidence type="ECO:0000313" key="5">
    <source>
        <dbReference type="Proteomes" id="UP000800035"/>
    </source>
</evidence>
<dbReference type="GO" id="GO:0016810">
    <property type="term" value="F:hydrolase activity, acting on carbon-nitrogen (but not peptide) bonds"/>
    <property type="evidence" value="ECO:0007669"/>
    <property type="project" value="InterPro"/>
</dbReference>
<dbReference type="Pfam" id="PF01522">
    <property type="entry name" value="Polysacc_deac_1"/>
    <property type="match status" value="1"/>
</dbReference>
<gene>
    <name evidence="4" type="ORF">CC80DRAFT_522044</name>
</gene>
<evidence type="ECO:0000259" key="3">
    <source>
        <dbReference type="PROSITE" id="PS51677"/>
    </source>
</evidence>
<dbReference type="SUPFAM" id="SSF51735">
    <property type="entry name" value="NAD(P)-binding Rossmann-fold domains"/>
    <property type="match status" value="1"/>
</dbReference>
<dbReference type="Gene3D" id="3.20.20.370">
    <property type="entry name" value="Glycoside hydrolase/deacetylase"/>
    <property type="match status" value="1"/>
</dbReference>
<dbReference type="PANTHER" id="PTHR43491:SF2">
    <property type="entry name" value="UDP-N-ACETYL-D-MANNOSAMINE DEHYDROGENASE"/>
    <property type="match status" value="1"/>
</dbReference>
<dbReference type="Pfam" id="PF00984">
    <property type="entry name" value="UDPG_MGDP_dh"/>
    <property type="match status" value="1"/>
</dbReference>
<dbReference type="InterPro" id="IPR017476">
    <property type="entry name" value="UDP-Glc/GDP-Man"/>
</dbReference>
<dbReference type="InterPro" id="IPR014026">
    <property type="entry name" value="UDP-Glc/GDP-Man_DH_dimer"/>
</dbReference>
<reference evidence="4" key="1">
    <citation type="journal article" date="2020" name="Stud. Mycol.">
        <title>101 Dothideomycetes genomes: a test case for predicting lifestyles and emergence of pathogens.</title>
        <authorList>
            <person name="Haridas S."/>
            <person name="Albert R."/>
            <person name="Binder M."/>
            <person name="Bloem J."/>
            <person name="Labutti K."/>
            <person name="Salamov A."/>
            <person name="Andreopoulos B."/>
            <person name="Baker S."/>
            <person name="Barry K."/>
            <person name="Bills G."/>
            <person name="Bluhm B."/>
            <person name="Cannon C."/>
            <person name="Castanera R."/>
            <person name="Culley D."/>
            <person name="Daum C."/>
            <person name="Ezra D."/>
            <person name="Gonzalez J."/>
            <person name="Henrissat B."/>
            <person name="Kuo A."/>
            <person name="Liang C."/>
            <person name="Lipzen A."/>
            <person name="Lutzoni F."/>
            <person name="Magnuson J."/>
            <person name="Mondo S."/>
            <person name="Nolan M."/>
            <person name="Ohm R."/>
            <person name="Pangilinan J."/>
            <person name="Park H.-J."/>
            <person name="Ramirez L."/>
            <person name="Alfaro M."/>
            <person name="Sun H."/>
            <person name="Tritt A."/>
            <person name="Yoshinaga Y."/>
            <person name="Zwiers L.-H."/>
            <person name="Turgeon B."/>
            <person name="Goodwin S."/>
            <person name="Spatafora J."/>
            <person name="Crous P."/>
            <person name="Grigoriev I."/>
        </authorList>
    </citation>
    <scope>NUCLEOTIDE SEQUENCE</scope>
    <source>
        <strain evidence="4">CBS 675.92</strain>
    </source>
</reference>
<dbReference type="CDD" id="cd10951">
    <property type="entry name" value="CE4_ClCDA_like"/>
    <property type="match status" value="1"/>
</dbReference>
<dbReference type="PIRSF" id="PIRSF000124">
    <property type="entry name" value="UDPglc_GDPman_dh"/>
    <property type="match status" value="1"/>
</dbReference>
<dbReference type="Gene3D" id="3.40.50.720">
    <property type="entry name" value="NAD(P)-binding Rossmann-like Domain"/>
    <property type="match status" value="2"/>
</dbReference>
<sequence length="645" mass="71661">MVSRLSRHDEYPTPVSTSSSRELNDPPVLAVIGVGYVGEHLVCAFSSSFEVIGYDVSQSRLEKLRSGNHQSKRIRFTSNAEELRSASHFLISVPTTLRLDGSVDLSHIENALEVIERYARQGSIVVIESTVAVGTTRRLLEPLARSRGIFAGMSPERIDPGRVSPPANSIPKVVSALDDVVHGSLDAITGLYESVFDIVVPVSKPEVAEMVKLYENCQRTIAIAYANEMADACVPFGIDPFQVANTAATKPFGYLPIFPSLGIGGHCIPVSPTYFMSTCNLPLLQQANERMSTRPSRIASQLLTSLLDEDHRLHGANHQPRLLVVGLGFKAGQSDLVNSPGIQFLNFMRNSGEVDLMFCDPLGYCTSDPKYCAAPMCLFEYGLACDANQWPPGEDTSAVPRPLLGNVPYGKLFRHCSVKGTVALTFDDGPGEWTNDLLDILKANNVKATFFITGNNINKGQITDPATEFPATIRRTYEEGHQIAAHTWSHMNMNVLTSKQRIDEMIKAEIALNYILGFFPTYWRPPYNECNDECATDMANLGYHTTSYDIDPHDWKHNVTYSKENFLEAITSRNSSERSWLSISHDLHKATVHELTQFMIDHAREQGFKLVRVGECLDDPEENWYRKRSTGGRGFLLKEKYGAEV</sequence>
<dbReference type="GO" id="GO:0016628">
    <property type="term" value="F:oxidoreductase activity, acting on the CH-CH group of donors, NAD or NADP as acceptor"/>
    <property type="evidence" value="ECO:0007669"/>
    <property type="project" value="InterPro"/>
</dbReference>
<dbReference type="InterPro" id="IPR002509">
    <property type="entry name" value="NODB_dom"/>
</dbReference>
<feature type="region of interest" description="Disordered" evidence="2">
    <location>
        <begin position="1"/>
        <end position="22"/>
    </location>
</feature>
<dbReference type="GO" id="GO:0051287">
    <property type="term" value="F:NAD binding"/>
    <property type="evidence" value="ECO:0007669"/>
    <property type="project" value="InterPro"/>
</dbReference>
<dbReference type="SUPFAM" id="SSF48179">
    <property type="entry name" value="6-phosphogluconate dehydrogenase C-terminal domain-like"/>
    <property type="match status" value="1"/>
</dbReference>
<feature type="compositionally biased region" description="Basic and acidic residues" evidence="2">
    <location>
        <begin position="1"/>
        <end position="11"/>
    </location>
</feature>
<dbReference type="AlphaFoldDB" id="A0A6A5UA79"/>
<dbReference type="GO" id="GO:0016616">
    <property type="term" value="F:oxidoreductase activity, acting on the CH-OH group of donors, NAD or NADP as acceptor"/>
    <property type="evidence" value="ECO:0007669"/>
    <property type="project" value="InterPro"/>
</dbReference>
<protein>
    <submittedName>
        <fullName evidence="4">Vi polysaccharide biosynthesis protein vipA/tviB</fullName>
    </submittedName>
</protein>
<evidence type="ECO:0000256" key="1">
    <source>
        <dbReference type="ARBA" id="ARBA00006601"/>
    </source>
</evidence>
<dbReference type="SUPFAM" id="SSF88713">
    <property type="entry name" value="Glycoside hydrolase/deacetylase"/>
    <property type="match status" value="1"/>
</dbReference>
<dbReference type="InterPro" id="IPR011330">
    <property type="entry name" value="Glyco_hydro/deAcase_b/a-brl"/>
</dbReference>